<gene>
    <name evidence="1" type="ORF">QYS62_006423</name>
</gene>
<dbReference type="EMBL" id="CP151262">
    <property type="protein sequence ID" value="WZH45370.1"/>
    <property type="molecule type" value="Genomic_DNA"/>
</dbReference>
<evidence type="ECO:0000313" key="2">
    <source>
        <dbReference type="Proteomes" id="UP001489902"/>
    </source>
</evidence>
<accession>A0ABZ2WYL2</accession>
<reference evidence="1 2" key="1">
    <citation type="submission" date="2024-04" db="EMBL/GenBank/DDBJ databases">
        <title>Complete genome sequence of Fusarium acuminatum.</title>
        <authorList>
            <person name="Lan B."/>
        </authorList>
    </citation>
    <scope>NUCLEOTIDE SEQUENCE [LARGE SCALE GENOMIC DNA]</scope>
    <source>
        <strain evidence="1">1A</strain>
    </source>
</reference>
<evidence type="ECO:0008006" key="3">
    <source>
        <dbReference type="Google" id="ProtNLM"/>
    </source>
</evidence>
<dbReference type="Proteomes" id="UP001489902">
    <property type="component" value="Chromosome 3"/>
</dbReference>
<evidence type="ECO:0000313" key="1">
    <source>
        <dbReference type="EMBL" id="WZH45370.1"/>
    </source>
</evidence>
<name>A0ABZ2WYL2_9HYPO</name>
<keyword evidence="2" id="KW-1185">Reference proteome</keyword>
<protein>
    <recommendedName>
        <fullName evidence="3">F-box domain-containing protein</fullName>
    </recommendedName>
</protein>
<proteinExistence type="predicted"/>
<sequence>MNSNGQKGGTTSFLQTLPIELLLDIGDYLSHDDKVCLALTSKWGHWIFGGIPHSNTVSKIKLLSQLEERAMWTSEILCRVCKRFHEPQKGLERTSHEQTRACNNPNLCWFKRWAFSEYLPWHFHFDLLAAVGRSHRLRLEPPVYPPSLLNSVEHSFRDDGQLGCVVEHSVHFSSEGNIILKTEKIVRPGFYLPLTMDKTRALQEALDEQLFIGDICSHAQWSEVFPFIFDKDLGYLCWNDKQWSFRPRDRHSLRPMSALRKCLWTHKEDCTSYCKSQKRLYHSLEGRMFSCGACSTDSTINTIRMKTLPEEANFLVLTSWKDLGQCKDKLEAQWQEHLERYNSQENGYRVLGSVAEEVDVVVKLDKADRCHRPTYYYPTISEEGVLKIPPNASFFADDLEEPWDYSQKFDFVFARFLTGSIRDWLKFFNQSFQYKLSYLSLNKIESNAY</sequence>
<organism evidence="1 2">
    <name type="scientific">Fusarium acuminatum</name>
    <dbReference type="NCBI Taxonomy" id="5515"/>
    <lineage>
        <taxon>Eukaryota</taxon>
        <taxon>Fungi</taxon>
        <taxon>Dikarya</taxon>
        <taxon>Ascomycota</taxon>
        <taxon>Pezizomycotina</taxon>
        <taxon>Sordariomycetes</taxon>
        <taxon>Hypocreomycetidae</taxon>
        <taxon>Hypocreales</taxon>
        <taxon>Nectriaceae</taxon>
        <taxon>Fusarium</taxon>
        <taxon>Fusarium tricinctum species complex</taxon>
    </lineage>
</organism>